<dbReference type="Proteomes" id="UP001448498">
    <property type="component" value="Chromosome 2"/>
</dbReference>
<evidence type="ECO:0000313" key="2">
    <source>
        <dbReference type="Proteomes" id="UP001448498"/>
    </source>
</evidence>
<organism evidence="1 2">
    <name type="scientific">Burkholderia arboris</name>
    <dbReference type="NCBI Taxonomy" id="488730"/>
    <lineage>
        <taxon>Bacteria</taxon>
        <taxon>Pseudomonadati</taxon>
        <taxon>Pseudomonadota</taxon>
        <taxon>Betaproteobacteria</taxon>
        <taxon>Burkholderiales</taxon>
        <taxon>Burkholderiaceae</taxon>
        <taxon>Burkholderia</taxon>
        <taxon>Burkholderia cepacia complex</taxon>
    </lineage>
</organism>
<proteinExistence type="predicted"/>
<sequence>MSENAQVLAFADAVAEAVFDGYTLITRYVTLLAGGKRQIWAAVLEATPAKPRPEYCFRLEIEDVAVGHAEVTIENVTDLVGALKTASVGRLEIDGQQLDLIGRDMEQTEIPLHYQLHNTTWEVGISDHIRSQES</sequence>
<protein>
    <recommendedName>
        <fullName evidence="3">DUF3168 domain-containing protein</fullName>
    </recommendedName>
</protein>
<name>A0ABZ3DV18_9BURK</name>
<dbReference type="RefSeq" id="WP_342706126.1">
    <property type="nucleotide sequence ID" value="NZ_CP109823.1"/>
</dbReference>
<evidence type="ECO:0000313" key="1">
    <source>
        <dbReference type="EMBL" id="XAE53048.1"/>
    </source>
</evidence>
<reference evidence="1 2" key="1">
    <citation type="submission" date="2022-10" db="EMBL/GenBank/DDBJ databases">
        <title>Genomic of Burkholderia cepacia PN-1.</title>
        <authorList>
            <person name="Yang Y."/>
            <person name="Guan H."/>
            <person name="Huang J."/>
        </authorList>
    </citation>
    <scope>NUCLEOTIDE SEQUENCE [LARGE SCALE GENOMIC DNA]</scope>
    <source>
        <strain evidence="1 2">PN-1</strain>
    </source>
</reference>
<accession>A0ABZ3DV18</accession>
<evidence type="ECO:0008006" key="3">
    <source>
        <dbReference type="Google" id="ProtNLM"/>
    </source>
</evidence>
<gene>
    <name evidence="1" type="ORF">OHZ10_36500</name>
</gene>
<keyword evidence="2" id="KW-1185">Reference proteome</keyword>
<dbReference type="EMBL" id="CP109823">
    <property type="protein sequence ID" value="XAE53048.1"/>
    <property type="molecule type" value="Genomic_DNA"/>
</dbReference>